<dbReference type="SMART" id="SM00015">
    <property type="entry name" value="IQ"/>
    <property type="match status" value="1"/>
</dbReference>
<evidence type="ECO:0000256" key="12">
    <source>
        <dbReference type="PROSITE-ProRule" id="PRU00782"/>
    </source>
</evidence>
<evidence type="ECO:0000256" key="11">
    <source>
        <dbReference type="ARBA" id="ARBA00041380"/>
    </source>
</evidence>
<dbReference type="SMART" id="SM00242">
    <property type="entry name" value="MYSc"/>
    <property type="match status" value="1"/>
</dbReference>
<dbReference type="InParanoid" id="A0A4W3GSM5"/>
<dbReference type="Ensembl" id="ENSCMIT00000007401.1">
    <property type="protein sequence ID" value="ENSCMIP00000007178.1"/>
    <property type="gene ID" value="ENSCMIG00000003995.1"/>
</dbReference>
<evidence type="ECO:0000313" key="14">
    <source>
        <dbReference type="Ensembl" id="ENSCMIP00000007178.1"/>
    </source>
</evidence>
<dbReference type="GO" id="GO:0030048">
    <property type="term" value="P:actin filament-based movement"/>
    <property type="evidence" value="ECO:0007669"/>
    <property type="project" value="TreeGrafter"/>
</dbReference>
<keyword evidence="4" id="KW-0067">ATP-binding</keyword>
<evidence type="ECO:0000313" key="15">
    <source>
        <dbReference type="Proteomes" id="UP000314986"/>
    </source>
</evidence>
<dbReference type="SUPFAM" id="SSF52540">
    <property type="entry name" value="P-loop containing nucleoside triphosphate hydrolases"/>
    <property type="match status" value="1"/>
</dbReference>
<comment type="similarity">
    <text evidence="1 12">Belongs to the TRAFAC class myosin-kinesin ATPase superfamily. Myosin family.</text>
</comment>
<evidence type="ECO:0000256" key="8">
    <source>
        <dbReference type="ARBA" id="ARBA00023203"/>
    </source>
</evidence>
<dbReference type="GO" id="GO:0016459">
    <property type="term" value="C:myosin complex"/>
    <property type="evidence" value="ECO:0007669"/>
    <property type="project" value="UniProtKB-KW"/>
</dbReference>
<dbReference type="InterPro" id="IPR001609">
    <property type="entry name" value="Myosin_head_motor_dom-like"/>
</dbReference>
<dbReference type="InterPro" id="IPR036961">
    <property type="entry name" value="Kinesin_motor_dom_sf"/>
</dbReference>
<organism evidence="14 15">
    <name type="scientific">Callorhinchus milii</name>
    <name type="common">Ghost shark</name>
    <dbReference type="NCBI Taxonomy" id="7868"/>
    <lineage>
        <taxon>Eukaryota</taxon>
        <taxon>Metazoa</taxon>
        <taxon>Chordata</taxon>
        <taxon>Craniata</taxon>
        <taxon>Vertebrata</taxon>
        <taxon>Chondrichthyes</taxon>
        <taxon>Holocephali</taxon>
        <taxon>Chimaeriformes</taxon>
        <taxon>Callorhinchidae</taxon>
        <taxon>Callorhinchus</taxon>
    </lineage>
</organism>
<dbReference type="GO" id="GO:0007015">
    <property type="term" value="P:actin filament organization"/>
    <property type="evidence" value="ECO:0007669"/>
    <property type="project" value="TreeGrafter"/>
</dbReference>
<keyword evidence="3" id="KW-0547">Nucleotide-binding</keyword>
<evidence type="ECO:0000256" key="2">
    <source>
        <dbReference type="ARBA" id="ARBA00022737"/>
    </source>
</evidence>
<dbReference type="GeneTree" id="ENSGT00940000155752"/>
<dbReference type="Gene3D" id="1.20.58.530">
    <property type="match status" value="1"/>
</dbReference>
<dbReference type="GO" id="GO:0005737">
    <property type="term" value="C:cytoplasm"/>
    <property type="evidence" value="ECO:0007669"/>
    <property type="project" value="TreeGrafter"/>
</dbReference>
<dbReference type="GO" id="GO:0005524">
    <property type="term" value="F:ATP binding"/>
    <property type="evidence" value="ECO:0007669"/>
    <property type="project" value="UniProtKB-KW"/>
</dbReference>
<dbReference type="FunFam" id="1.20.5.4820:FF:000013">
    <property type="entry name" value="LOW QUALITY PROTEIN: unconventional myosin-Ib"/>
    <property type="match status" value="1"/>
</dbReference>
<dbReference type="Gene3D" id="3.40.850.10">
    <property type="entry name" value="Kinesin motor domain"/>
    <property type="match status" value="1"/>
</dbReference>
<feature type="domain" description="Myosin motor" evidence="13">
    <location>
        <begin position="1"/>
        <end position="486"/>
    </location>
</feature>
<sequence length="637" mass="73932">MTIPQIKLVALTQRLVDWRIIIPHPTTPHPNKMWSRNSVTVCGDRFETSRRREKAPCQMRGLLLLYYYNPSSCPMSEISPPPAPRVLYSTALAEICDLIGLEQKILERALCFRTVEAKSDKVSTSLNAAQAYFARDALAKNLYNRLFNWLIKRINESIQGCFVGGGGDWLHGCSADLSHSSPQHNSFEQLVINYCNEKLQQVFIELTLKEEQEEYVREWTQVEYFDNTIICDLIENGRRGVLAMLDEECLRPGKATDGSFLHKLNQICRDHRHYESRETQSQRFISDSSLTDHYFRVQHYAGKVTYNIIGFMDKNNDLLYRDLSQAMWQAQQTLIKSLFPEGNPSKVSLKRPPTAGSQFKASVAILMKNLLAKNPNYIRCIKPNETKKRGVFEEGLVGTQVRYLGLMENVRVRRAGYAYRQLYEPCLRRYKMMCKRTWPNWKGNDRDGVKALLSELNIPPEEYRFGQTKIFIRTPQTLFDLEARRRKRMGELATMIQKTFRGWTCRKHFLLMKKSQVTIAAWSRRHMVSVFPWGLGPTVRKQYRKYFKSDAVKKICHFIITRIIQKYLLTLRNSLPPMSPIDRTWPPPRYHFLVSTHRHLHSIFQAWKVRPGGGGEGGFRGGERAAGWSGRRAVFTI</sequence>
<dbReference type="OMA" id="HYESRET"/>
<evidence type="ECO:0000256" key="7">
    <source>
        <dbReference type="ARBA" id="ARBA00023175"/>
    </source>
</evidence>
<keyword evidence="2" id="KW-0677">Repeat</keyword>
<evidence type="ECO:0000256" key="1">
    <source>
        <dbReference type="ARBA" id="ARBA00008314"/>
    </source>
</evidence>
<dbReference type="GO" id="GO:0007605">
    <property type="term" value="P:sensory perception of sound"/>
    <property type="evidence" value="ECO:0007669"/>
    <property type="project" value="TreeGrafter"/>
</dbReference>
<protein>
    <recommendedName>
        <fullName evidence="9">Unconventional myosin-Ia</fullName>
    </recommendedName>
    <alternativeName>
        <fullName evidence="10">Brush border myosin I</fullName>
    </alternativeName>
    <alternativeName>
        <fullName evidence="11">Myosin I heavy chain</fullName>
    </alternativeName>
</protein>
<dbReference type="GO" id="GO:0005516">
    <property type="term" value="F:calmodulin binding"/>
    <property type="evidence" value="ECO:0007669"/>
    <property type="project" value="UniProtKB-KW"/>
</dbReference>
<dbReference type="AlphaFoldDB" id="A0A4W3GSM5"/>
<dbReference type="PROSITE" id="PS50096">
    <property type="entry name" value="IQ"/>
    <property type="match status" value="1"/>
</dbReference>
<keyword evidence="6 12" id="KW-0518">Myosin</keyword>
<proteinExistence type="inferred from homology"/>
<name>A0A4W3GSM5_CALMI</name>
<evidence type="ECO:0000256" key="3">
    <source>
        <dbReference type="ARBA" id="ARBA00022741"/>
    </source>
</evidence>
<evidence type="ECO:0000259" key="13">
    <source>
        <dbReference type="PROSITE" id="PS51456"/>
    </source>
</evidence>
<evidence type="ECO:0000256" key="5">
    <source>
        <dbReference type="ARBA" id="ARBA00022860"/>
    </source>
</evidence>
<keyword evidence="8 12" id="KW-0009">Actin-binding</keyword>
<comment type="caution">
    <text evidence="12">Lacks conserved residue(s) required for the propagation of feature annotation.</text>
</comment>
<keyword evidence="15" id="KW-1185">Reference proteome</keyword>
<dbReference type="GO" id="GO:0005902">
    <property type="term" value="C:microvillus"/>
    <property type="evidence" value="ECO:0007669"/>
    <property type="project" value="TreeGrafter"/>
</dbReference>
<reference evidence="14" key="4">
    <citation type="submission" date="2025-08" db="UniProtKB">
        <authorList>
            <consortium name="Ensembl"/>
        </authorList>
    </citation>
    <scope>IDENTIFICATION</scope>
</reference>
<dbReference type="InterPro" id="IPR027417">
    <property type="entry name" value="P-loop_NTPase"/>
</dbReference>
<dbReference type="GO" id="GO:0005886">
    <property type="term" value="C:plasma membrane"/>
    <property type="evidence" value="ECO:0007669"/>
    <property type="project" value="TreeGrafter"/>
</dbReference>
<dbReference type="Pfam" id="PF00063">
    <property type="entry name" value="Myosin_head"/>
    <property type="match status" value="1"/>
</dbReference>
<dbReference type="PRINTS" id="PR00193">
    <property type="entry name" value="MYOSINHEAVY"/>
</dbReference>
<dbReference type="Gene3D" id="1.20.120.720">
    <property type="entry name" value="Myosin VI head, motor domain, U50 subdomain"/>
    <property type="match status" value="1"/>
</dbReference>
<dbReference type="GO" id="GO:0006897">
    <property type="term" value="P:endocytosis"/>
    <property type="evidence" value="ECO:0007669"/>
    <property type="project" value="TreeGrafter"/>
</dbReference>
<keyword evidence="5" id="KW-0112">Calmodulin-binding</keyword>
<dbReference type="Gene3D" id="1.20.5.190">
    <property type="match status" value="1"/>
</dbReference>
<evidence type="ECO:0000256" key="6">
    <source>
        <dbReference type="ARBA" id="ARBA00023123"/>
    </source>
</evidence>
<feature type="region of interest" description="Actin-binding" evidence="12">
    <location>
        <begin position="363"/>
        <end position="385"/>
    </location>
</feature>
<dbReference type="PROSITE" id="PS51456">
    <property type="entry name" value="MYOSIN_MOTOR"/>
    <property type="match status" value="1"/>
</dbReference>
<evidence type="ECO:0000256" key="4">
    <source>
        <dbReference type="ARBA" id="ARBA00022840"/>
    </source>
</evidence>
<dbReference type="STRING" id="7868.ENSCMIP00000007178"/>
<evidence type="ECO:0000256" key="9">
    <source>
        <dbReference type="ARBA" id="ARBA00039640"/>
    </source>
</evidence>
<reference evidence="15" key="1">
    <citation type="journal article" date="2006" name="Science">
        <title>Ancient noncoding elements conserved in the human genome.</title>
        <authorList>
            <person name="Venkatesh B."/>
            <person name="Kirkness E.F."/>
            <person name="Loh Y.H."/>
            <person name="Halpern A.L."/>
            <person name="Lee A.P."/>
            <person name="Johnson J."/>
            <person name="Dandona N."/>
            <person name="Viswanathan L.D."/>
            <person name="Tay A."/>
            <person name="Venter J.C."/>
            <person name="Strausberg R.L."/>
            <person name="Brenner S."/>
        </authorList>
    </citation>
    <scope>NUCLEOTIDE SEQUENCE [LARGE SCALE GENOMIC DNA]</scope>
</reference>
<dbReference type="PANTHER" id="PTHR13140">
    <property type="entry name" value="MYOSIN"/>
    <property type="match status" value="1"/>
</dbReference>
<reference evidence="15" key="2">
    <citation type="journal article" date="2007" name="PLoS Biol.">
        <title>Survey sequencing and comparative analysis of the elephant shark (Callorhinchus milii) genome.</title>
        <authorList>
            <person name="Venkatesh B."/>
            <person name="Kirkness E.F."/>
            <person name="Loh Y.H."/>
            <person name="Halpern A.L."/>
            <person name="Lee A.P."/>
            <person name="Johnson J."/>
            <person name="Dandona N."/>
            <person name="Viswanathan L.D."/>
            <person name="Tay A."/>
            <person name="Venter J.C."/>
            <person name="Strausberg R.L."/>
            <person name="Brenner S."/>
        </authorList>
    </citation>
    <scope>NUCLEOTIDE SEQUENCE [LARGE SCALE GENOMIC DNA]</scope>
</reference>
<accession>A0A4W3GSM5</accession>
<keyword evidence="7" id="KW-0505">Motor protein</keyword>
<reference evidence="15" key="3">
    <citation type="journal article" date="2014" name="Nature">
        <title>Elephant shark genome provides unique insights into gnathostome evolution.</title>
        <authorList>
            <consortium name="International Elephant Shark Genome Sequencing Consortium"/>
            <person name="Venkatesh B."/>
            <person name="Lee A.P."/>
            <person name="Ravi V."/>
            <person name="Maurya A.K."/>
            <person name="Lian M.M."/>
            <person name="Swann J.B."/>
            <person name="Ohta Y."/>
            <person name="Flajnik M.F."/>
            <person name="Sutoh Y."/>
            <person name="Kasahara M."/>
            <person name="Hoon S."/>
            <person name="Gangu V."/>
            <person name="Roy S.W."/>
            <person name="Irimia M."/>
            <person name="Korzh V."/>
            <person name="Kondrychyn I."/>
            <person name="Lim Z.W."/>
            <person name="Tay B.H."/>
            <person name="Tohari S."/>
            <person name="Kong K.W."/>
            <person name="Ho S."/>
            <person name="Lorente-Galdos B."/>
            <person name="Quilez J."/>
            <person name="Marques-Bonet T."/>
            <person name="Raney B.J."/>
            <person name="Ingham P.W."/>
            <person name="Tay A."/>
            <person name="Hillier L.W."/>
            <person name="Minx P."/>
            <person name="Boehm T."/>
            <person name="Wilson R.K."/>
            <person name="Brenner S."/>
            <person name="Warren W.C."/>
        </authorList>
    </citation>
    <scope>NUCLEOTIDE SEQUENCE [LARGE SCALE GENOMIC DNA]</scope>
</reference>
<dbReference type="Gene3D" id="6.20.240.20">
    <property type="match status" value="1"/>
</dbReference>
<reference evidence="14" key="5">
    <citation type="submission" date="2025-09" db="UniProtKB">
        <authorList>
            <consortium name="Ensembl"/>
        </authorList>
    </citation>
    <scope>IDENTIFICATION</scope>
</reference>
<dbReference type="PANTHER" id="PTHR13140:SF291">
    <property type="entry name" value="UNCONVENTIONAL MYOSIN-IA"/>
    <property type="match status" value="1"/>
</dbReference>
<dbReference type="InterPro" id="IPR000048">
    <property type="entry name" value="IQ_motif_EF-hand-BS"/>
</dbReference>
<dbReference type="GO" id="GO:0000146">
    <property type="term" value="F:microfilament motor activity"/>
    <property type="evidence" value="ECO:0007669"/>
    <property type="project" value="TreeGrafter"/>
</dbReference>
<dbReference type="FunFam" id="1.20.58.530:FF:000004">
    <property type="entry name" value="Unconventional myosin ID"/>
    <property type="match status" value="1"/>
</dbReference>
<dbReference type="CDD" id="cd23767">
    <property type="entry name" value="IQCD"/>
    <property type="match status" value="1"/>
</dbReference>
<dbReference type="Proteomes" id="UP000314986">
    <property type="component" value="Unassembled WGS sequence"/>
</dbReference>
<evidence type="ECO:0000256" key="10">
    <source>
        <dbReference type="ARBA" id="ARBA00041221"/>
    </source>
</evidence>
<dbReference type="GO" id="GO:0051015">
    <property type="term" value="F:actin filament binding"/>
    <property type="evidence" value="ECO:0007669"/>
    <property type="project" value="TreeGrafter"/>
</dbReference>
<dbReference type="GO" id="GO:0005903">
    <property type="term" value="C:brush border"/>
    <property type="evidence" value="ECO:0007669"/>
    <property type="project" value="TreeGrafter"/>
</dbReference>